<sequence length="371" mass="40456">MLRAKRVLIVGGTQFIGRATVEALSRDGADLTLLNRGTTPCAWLDRLPSLRVVHCDRWSPGFAAFIATEAPWDAIVDFVAFSPDDVEPVIALGPRVGLYIFISSDSVYEASDPAAFRRSAAGLLTENSDGRYHAARASADEYGANKLATELRLREANSLRSLCMRLPDVLGPHENTQRLRKLLLRLVQGKRVGTQIGGEPGAGARGRVMPLGLVFAADVAEAIVQAVRQAPALHGAALSSSLHGAEALSPPLHGADALTSATPVHICSEWRPTWVELVERLAELLRTRGELEVPPVQFDESKDTRFVSVDCGALDGSRASRMFPGWKAGAAEARLEECVDWWLEEMRERFAASERLEKEYANPEPKKKKTA</sequence>
<reference evidence="2 3" key="1">
    <citation type="journal article" date="2024" name="Science">
        <title>Giant polyketide synthase enzymes in the biosynthesis of giant marine polyether toxins.</title>
        <authorList>
            <person name="Fallon T.R."/>
            <person name="Shende V.V."/>
            <person name="Wierzbicki I.H."/>
            <person name="Pendleton A.L."/>
            <person name="Watervoot N.F."/>
            <person name="Auber R.P."/>
            <person name="Gonzalez D.J."/>
            <person name="Wisecaver J.H."/>
            <person name="Moore B.S."/>
        </authorList>
    </citation>
    <scope>NUCLEOTIDE SEQUENCE [LARGE SCALE GENOMIC DNA]</scope>
    <source>
        <strain evidence="2 3">12B1</strain>
    </source>
</reference>
<dbReference type="AlphaFoldDB" id="A0AB34J1V4"/>
<dbReference type="GO" id="GO:0003978">
    <property type="term" value="F:UDP-glucose 4-epimerase activity"/>
    <property type="evidence" value="ECO:0007669"/>
    <property type="project" value="TreeGrafter"/>
</dbReference>
<proteinExistence type="predicted"/>
<gene>
    <name evidence="2" type="ORF">AB1Y20_006819</name>
</gene>
<feature type="domain" description="NAD-dependent epimerase/dehydratase" evidence="1">
    <location>
        <begin position="7"/>
        <end position="80"/>
    </location>
</feature>
<feature type="domain" description="NAD-dependent epimerase/dehydratase" evidence="1">
    <location>
        <begin position="98"/>
        <end position="229"/>
    </location>
</feature>
<dbReference type="Proteomes" id="UP001515480">
    <property type="component" value="Unassembled WGS sequence"/>
</dbReference>
<evidence type="ECO:0000313" key="2">
    <source>
        <dbReference type="EMBL" id="KAL1510515.1"/>
    </source>
</evidence>
<name>A0AB34J1V4_PRYPA</name>
<dbReference type="Pfam" id="PF01370">
    <property type="entry name" value="Epimerase"/>
    <property type="match status" value="2"/>
</dbReference>
<organism evidence="2 3">
    <name type="scientific">Prymnesium parvum</name>
    <name type="common">Toxic golden alga</name>
    <dbReference type="NCBI Taxonomy" id="97485"/>
    <lineage>
        <taxon>Eukaryota</taxon>
        <taxon>Haptista</taxon>
        <taxon>Haptophyta</taxon>
        <taxon>Prymnesiophyceae</taxon>
        <taxon>Prymnesiales</taxon>
        <taxon>Prymnesiaceae</taxon>
        <taxon>Prymnesium</taxon>
    </lineage>
</organism>
<dbReference type="SUPFAM" id="SSF51735">
    <property type="entry name" value="NAD(P)-binding Rossmann-fold domains"/>
    <property type="match status" value="1"/>
</dbReference>
<comment type="caution">
    <text evidence="2">The sequence shown here is derived from an EMBL/GenBank/DDBJ whole genome shotgun (WGS) entry which is preliminary data.</text>
</comment>
<dbReference type="EMBL" id="JBGBPQ010000015">
    <property type="protein sequence ID" value="KAL1510515.1"/>
    <property type="molecule type" value="Genomic_DNA"/>
</dbReference>
<evidence type="ECO:0000259" key="1">
    <source>
        <dbReference type="Pfam" id="PF01370"/>
    </source>
</evidence>
<dbReference type="GO" id="GO:0005996">
    <property type="term" value="P:monosaccharide metabolic process"/>
    <property type="evidence" value="ECO:0007669"/>
    <property type="project" value="TreeGrafter"/>
</dbReference>
<accession>A0AB34J1V4</accession>
<dbReference type="InterPro" id="IPR001509">
    <property type="entry name" value="Epimerase_deHydtase"/>
</dbReference>
<dbReference type="PANTHER" id="PTHR43725">
    <property type="entry name" value="UDP-GLUCOSE 4-EPIMERASE"/>
    <property type="match status" value="1"/>
</dbReference>
<evidence type="ECO:0000313" key="3">
    <source>
        <dbReference type="Proteomes" id="UP001515480"/>
    </source>
</evidence>
<keyword evidence="3" id="KW-1185">Reference proteome</keyword>
<dbReference type="Gene3D" id="3.40.50.720">
    <property type="entry name" value="NAD(P)-binding Rossmann-like Domain"/>
    <property type="match status" value="1"/>
</dbReference>
<dbReference type="InterPro" id="IPR036291">
    <property type="entry name" value="NAD(P)-bd_dom_sf"/>
</dbReference>
<dbReference type="PANTHER" id="PTHR43725:SF32">
    <property type="entry name" value="NAD-DEPENDENT EPIMERASE_DEHYDRATASE DOMAIN-CONTAINING PROTEIN"/>
    <property type="match status" value="1"/>
</dbReference>
<protein>
    <recommendedName>
        <fullName evidence="1">NAD-dependent epimerase/dehydratase domain-containing protein</fullName>
    </recommendedName>
</protein>
<dbReference type="GO" id="GO:0005829">
    <property type="term" value="C:cytosol"/>
    <property type="evidence" value="ECO:0007669"/>
    <property type="project" value="TreeGrafter"/>
</dbReference>